<keyword evidence="3" id="KW-1185">Reference proteome</keyword>
<reference evidence="2" key="1">
    <citation type="submission" date="2020-06" db="EMBL/GenBank/DDBJ databases">
        <title>Draft genome of Bugula neritina, a colonial animal packing powerful symbionts and potential medicines.</title>
        <authorList>
            <person name="Rayko M."/>
        </authorList>
    </citation>
    <scope>NUCLEOTIDE SEQUENCE [LARGE SCALE GENOMIC DNA]</scope>
    <source>
        <strain evidence="2">Kwan_BN1</strain>
    </source>
</reference>
<organism evidence="2 3">
    <name type="scientific">Bugula neritina</name>
    <name type="common">Brown bryozoan</name>
    <name type="synonym">Sertularia neritina</name>
    <dbReference type="NCBI Taxonomy" id="10212"/>
    <lineage>
        <taxon>Eukaryota</taxon>
        <taxon>Metazoa</taxon>
        <taxon>Spiralia</taxon>
        <taxon>Lophotrochozoa</taxon>
        <taxon>Bryozoa</taxon>
        <taxon>Gymnolaemata</taxon>
        <taxon>Cheilostomatida</taxon>
        <taxon>Flustrina</taxon>
        <taxon>Buguloidea</taxon>
        <taxon>Bugulidae</taxon>
        <taxon>Bugula</taxon>
    </lineage>
</organism>
<protein>
    <submittedName>
        <fullName evidence="2">Uncharacterized protein</fullName>
    </submittedName>
</protein>
<gene>
    <name evidence="2" type="ORF">EB796_009039</name>
</gene>
<sequence length="118" mass="12466">MTCYDCKQCRKIDVQEGGGIKAETFKIFVAGSDLSDGLSPPDLAVVRVLGSSSNSSSKKQELSADPEDTDNFSKTNPIGQSEICKETNLPESSTTDEISSSVVPVKELFSSASLVKAG</sequence>
<evidence type="ECO:0000256" key="1">
    <source>
        <dbReference type="SAM" id="MobiDB-lite"/>
    </source>
</evidence>
<feature type="compositionally biased region" description="Polar residues" evidence="1">
    <location>
        <begin position="89"/>
        <end position="101"/>
    </location>
</feature>
<dbReference type="Proteomes" id="UP000593567">
    <property type="component" value="Unassembled WGS sequence"/>
</dbReference>
<dbReference type="AlphaFoldDB" id="A0A7J7K515"/>
<dbReference type="EMBL" id="VXIV02001490">
    <property type="protein sequence ID" value="KAF6032698.1"/>
    <property type="molecule type" value="Genomic_DNA"/>
</dbReference>
<comment type="caution">
    <text evidence="2">The sequence shown here is derived from an EMBL/GenBank/DDBJ whole genome shotgun (WGS) entry which is preliminary data.</text>
</comment>
<feature type="region of interest" description="Disordered" evidence="1">
    <location>
        <begin position="50"/>
        <end position="101"/>
    </location>
</feature>
<accession>A0A7J7K515</accession>
<evidence type="ECO:0000313" key="2">
    <source>
        <dbReference type="EMBL" id="KAF6032698.1"/>
    </source>
</evidence>
<proteinExistence type="predicted"/>
<evidence type="ECO:0000313" key="3">
    <source>
        <dbReference type="Proteomes" id="UP000593567"/>
    </source>
</evidence>
<name>A0A7J7K515_BUGNE</name>